<feature type="compositionally biased region" description="Acidic residues" evidence="5">
    <location>
        <begin position="111"/>
        <end position="122"/>
    </location>
</feature>
<dbReference type="EMBL" id="JAVRRA010000013">
    <property type="protein sequence ID" value="KAK5296629.1"/>
    <property type="molecule type" value="Genomic_DNA"/>
</dbReference>
<dbReference type="InterPro" id="IPR023194">
    <property type="entry name" value="eIF3-like_dom_sf"/>
</dbReference>
<keyword evidence="2 4" id="KW-0396">Initiation factor</keyword>
<comment type="subunit">
    <text evidence="4">Component of the eukaryotic translation initiation factor 3 (eIF-3) complex.</text>
</comment>
<comment type="subcellular location">
    <subcellularLocation>
        <location evidence="4">Cytoplasm</location>
    </subcellularLocation>
</comment>
<feature type="compositionally biased region" description="Basic and acidic residues" evidence="5">
    <location>
        <begin position="68"/>
        <end position="88"/>
    </location>
</feature>
<organism evidence="6 7">
    <name type="scientific">Cryomyces antarcticus</name>
    <dbReference type="NCBI Taxonomy" id="329879"/>
    <lineage>
        <taxon>Eukaryota</taxon>
        <taxon>Fungi</taxon>
        <taxon>Dikarya</taxon>
        <taxon>Ascomycota</taxon>
        <taxon>Pezizomycotina</taxon>
        <taxon>Dothideomycetes</taxon>
        <taxon>Dothideomycetes incertae sedis</taxon>
        <taxon>Cryomyces</taxon>
    </lineage>
</organism>
<proteinExistence type="inferred from homology"/>
<dbReference type="GO" id="GO:0003743">
    <property type="term" value="F:translation initiation factor activity"/>
    <property type="evidence" value="ECO:0007669"/>
    <property type="project" value="UniProtKB-KW"/>
</dbReference>
<feature type="region of interest" description="Disordered" evidence="5">
    <location>
        <begin position="242"/>
        <end position="265"/>
    </location>
</feature>
<keyword evidence="3 4" id="KW-0648">Protein biosynthesis</keyword>
<name>A0ABR0M929_9PEZI</name>
<feature type="region of interest" description="Disordered" evidence="5">
    <location>
        <begin position="15"/>
        <end position="127"/>
    </location>
</feature>
<sequence>MSVRKAPLRRVLIQHLDNEESESTPPSSPPAAPVVRRSKFDDEEEEDSDASSLRVLDSWDAAEDSEVEREKAKKAEEAKAKAEAEAKANHKSKAQRIEEKRQENVRRRMTEEEESSDEDEDDAAKRARLRATEVDADLQHAEDLFGNIGINSARSAAKPVTIQNASDPTQSIDLSSLDIFNPTTKDQFLKLRETLVPLLSSNSKKAQYSLFMQEFTKQIVKDLPSEQIKKIASGLTALSNEKMKEEKAAEKGGKKTKAAKTKSSLVANRDTSFRADTTAYDADLGE</sequence>
<comment type="caution">
    <text evidence="6">The sequence shown here is derived from an EMBL/GenBank/DDBJ whole genome shotgun (WGS) entry which is preliminary data.</text>
</comment>
<dbReference type="Proteomes" id="UP001357485">
    <property type="component" value="Unassembled WGS sequence"/>
</dbReference>
<protein>
    <recommendedName>
        <fullName evidence="4">Eukaryotic translation initiation factor 3 subunit J</fullName>
        <shortName evidence="4">eIF3j</shortName>
    </recommendedName>
    <alternativeName>
        <fullName evidence="4">Eukaryotic translation initiation factor 3 30 kDa subunit homolog</fullName>
        <shortName evidence="4">eIF-3 30 kDa subunit homolog</shortName>
    </alternativeName>
</protein>
<feature type="compositionally biased region" description="Basic and acidic residues" evidence="5">
    <location>
        <begin position="242"/>
        <end position="253"/>
    </location>
</feature>
<keyword evidence="1 4" id="KW-0963">Cytoplasm</keyword>
<evidence type="ECO:0000256" key="1">
    <source>
        <dbReference type="ARBA" id="ARBA00022490"/>
    </source>
</evidence>
<reference evidence="6 7" key="1">
    <citation type="submission" date="2023-08" db="EMBL/GenBank/DDBJ databases">
        <title>Black Yeasts Isolated from many extreme environments.</title>
        <authorList>
            <person name="Coleine C."/>
            <person name="Stajich J.E."/>
            <person name="Selbmann L."/>
        </authorList>
    </citation>
    <scope>NUCLEOTIDE SEQUENCE [LARGE SCALE GENOMIC DNA]</scope>
    <source>
        <strain evidence="6 7">CCFEE 536</strain>
    </source>
</reference>
<dbReference type="PANTHER" id="PTHR21681:SF0">
    <property type="entry name" value="EUKARYOTIC TRANSLATION INITIATION FACTOR 3 SUBUNIT J"/>
    <property type="match status" value="1"/>
</dbReference>
<dbReference type="PANTHER" id="PTHR21681">
    <property type="entry name" value="EUKARYOTIC TRANSLATION INITIATION FACTOR 3 SUBUNIT J"/>
    <property type="match status" value="1"/>
</dbReference>
<evidence type="ECO:0000256" key="4">
    <source>
        <dbReference type="HAMAP-Rule" id="MF_03009"/>
    </source>
</evidence>
<accession>A0ABR0M929</accession>
<feature type="compositionally biased region" description="Basic and acidic residues" evidence="5">
    <location>
        <begin position="95"/>
        <end position="110"/>
    </location>
</feature>
<comment type="function">
    <text evidence="4">Component of the eukaryotic translation initiation factor 3 (eIF-3) complex, which is involved in protein synthesis of a specialized repertoire of mRNAs and, together with other initiation factors, stimulates binding of mRNA and methionyl-tRNAi to the 40S ribosome. The eIF-3 complex specifically targets and initiates translation of a subset of mRNAs involved in cell proliferation.</text>
</comment>
<evidence type="ECO:0000313" key="7">
    <source>
        <dbReference type="Proteomes" id="UP001357485"/>
    </source>
</evidence>
<evidence type="ECO:0000256" key="5">
    <source>
        <dbReference type="SAM" id="MobiDB-lite"/>
    </source>
</evidence>
<evidence type="ECO:0000313" key="6">
    <source>
        <dbReference type="EMBL" id="KAK5296629.1"/>
    </source>
</evidence>
<evidence type="ECO:0000256" key="3">
    <source>
        <dbReference type="ARBA" id="ARBA00022917"/>
    </source>
</evidence>
<gene>
    <name evidence="4 6" type="primary">HCR1</name>
    <name evidence="6" type="ORF">LTR16_000507</name>
</gene>
<comment type="similarity">
    <text evidence="4">Belongs to the eIF-3 subunit J family.</text>
</comment>
<dbReference type="HAMAP" id="MF_03009">
    <property type="entry name" value="eIF3j"/>
    <property type="match status" value="1"/>
</dbReference>
<dbReference type="Pfam" id="PF08597">
    <property type="entry name" value="eIF3_subunit"/>
    <property type="match status" value="1"/>
</dbReference>
<evidence type="ECO:0000256" key="2">
    <source>
        <dbReference type="ARBA" id="ARBA00022540"/>
    </source>
</evidence>
<dbReference type="Gene3D" id="1.10.246.60">
    <property type="entry name" value="Eukaryotic translation initiation factor 3 like domains"/>
    <property type="match status" value="1"/>
</dbReference>
<keyword evidence="7" id="KW-1185">Reference proteome</keyword>
<dbReference type="InterPro" id="IPR013906">
    <property type="entry name" value="eIF3j"/>
</dbReference>